<reference evidence="2 3" key="1">
    <citation type="submission" date="2024-02" db="EMBL/GenBank/DDBJ databases">
        <authorList>
            <person name="Chen Y."/>
            <person name="Shah S."/>
            <person name="Dougan E. K."/>
            <person name="Thang M."/>
            <person name="Chan C."/>
        </authorList>
    </citation>
    <scope>NUCLEOTIDE SEQUENCE [LARGE SCALE GENOMIC DNA]</scope>
</reference>
<gene>
    <name evidence="2" type="ORF">SCF082_LOCUS26743</name>
</gene>
<dbReference type="EMBL" id="CAXAMM010020402">
    <property type="protein sequence ID" value="CAK9047837.1"/>
    <property type="molecule type" value="Genomic_DNA"/>
</dbReference>
<keyword evidence="3" id="KW-1185">Reference proteome</keyword>
<protein>
    <submittedName>
        <fullName evidence="2">Uncharacterized protein</fullName>
    </submittedName>
</protein>
<feature type="compositionally biased region" description="Basic and acidic residues" evidence="1">
    <location>
        <begin position="267"/>
        <end position="280"/>
    </location>
</feature>
<comment type="caution">
    <text evidence="2">The sequence shown here is derived from an EMBL/GenBank/DDBJ whole genome shotgun (WGS) entry which is preliminary data.</text>
</comment>
<accession>A0ABP0MAU8</accession>
<sequence>MNVVGSCVWDDDSLPDFESEHKKRKHEHAAAATGARRAPEEDVVKWVVDTKSGQKIPFVQSAQSGDCFPARASVCVAAMEKMVCSFCGQESADCKRDGRKIWCRSCVAADKMLRRHMGGWPTVSDGEKKDFFSKALQAKDPNGRVTWTCLRGVLKECMAKRAMMRTSVDITAPFKPMAYWTSQGYTEERVRGCPCEEDPQLGTLYQVHTKTISRAKIEEEVEEELLMREQAANQKKSQKSTASADTWHVPEASAGESKGKSAAAEQRALERSQAKRERENAAASALAGKAVALLQPKVQQAQKLLDSHSSKLPRENVAELEVAVKEQGEWLAAARATVAAFGRDPAGALVPLPFDANGLKSAVTAGTSMLKSARLQLPKKETKERKSKAAPQPQSAAEPSKRRRAKRASRVPPQAFGPAAIYTQDMTLHAKEVELRLLRARLLTIELENKDEEVAKTHQCCKAILEECGIQYCTLPLWTMAIACEGYFCEQERPRGNVRPIDPEKLPSPKSWRAMFFLEEQKKRDLDRLLRDAMNVVHDLIILSGPTDYQLRRISTDILFCMDNVGLLISAVYRLDSTIGLIGPGRRDAVLLVANLPNLLRHMLDRALQLADLWGENTLLQPVLYHDEAQAGNILSLQKLKKCSLFYLTFDIFLPLFGDTAAWLPVAVLPKEELNQIEGIGCAIAAAVKHWQNFHGSRVTGLKQTIHLAAHWKVLLDGDALRGTFDLKGAGGIRPCMLCSNVLKAHSRVDDDLFCEISEWRKEKFLPLTDREIFAQADALKVIEGKKAIQAFEKSCGLRKTLRGVLMDPVARELLPPSQAAVDCMHLYFVNGCANFELALLWQAINAALPQMTHHALKLCCLEAMWQRPWSSGHKGPSLFGELWSEHAWHAEQFKGEAWATSIVVPLLNYYLDKFVRPRGVCPDATRSFECLALRFRWAPIADWQEVKELDAWSHVRQQCFVRCYSAEACRPKHHWRLHLAEWAMMLKFMPYCERHESKHRTFKSGGCGDREAHHVHNPSVYASNVLSSLPLMQFDGSDLTPWKLHTPVVSAPDLRGSQQSDGVRIWSTNVRKGDILLLDVGARAGMMTGAVCRDAAPFIEYVNLRLTSRETYGAIFERERTCKRTLRQIDLSGSLQMPVWWSWAGDKVLSLDIMPQIFKAMTMTGEDPNLRSVATVATSAVTKVSLEELGRDPQRRLIHQRFDQLSTRPVKVGHAGVIRCVT</sequence>
<evidence type="ECO:0000313" key="2">
    <source>
        <dbReference type="EMBL" id="CAK9047837.1"/>
    </source>
</evidence>
<feature type="region of interest" description="Disordered" evidence="1">
    <location>
        <begin position="371"/>
        <end position="411"/>
    </location>
</feature>
<feature type="region of interest" description="Disordered" evidence="1">
    <location>
        <begin position="229"/>
        <end position="281"/>
    </location>
</feature>
<name>A0ABP0MAU8_9DINO</name>
<dbReference type="Proteomes" id="UP001642464">
    <property type="component" value="Unassembled WGS sequence"/>
</dbReference>
<feature type="compositionally biased region" description="Low complexity" evidence="1">
    <location>
        <begin position="251"/>
        <end position="265"/>
    </location>
</feature>
<evidence type="ECO:0000256" key="1">
    <source>
        <dbReference type="SAM" id="MobiDB-lite"/>
    </source>
</evidence>
<evidence type="ECO:0000313" key="3">
    <source>
        <dbReference type="Proteomes" id="UP001642464"/>
    </source>
</evidence>
<feature type="compositionally biased region" description="Low complexity" evidence="1">
    <location>
        <begin position="389"/>
        <end position="398"/>
    </location>
</feature>
<proteinExistence type="predicted"/>
<feature type="compositionally biased region" description="Polar residues" evidence="1">
    <location>
        <begin position="231"/>
        <end position="244"/>
    </location>
</feature>
<organism evidence="2 3">
    <name type="scientific">Durusdinium trenchii</name>
    <dbReference type="NCBI Taxonomy" id="1381693"/>
    <lineage>
        <taxon>Eukaryota</taxon>
        <taxon>Sar</taxon>
        <taxon>Alveolata</taxon>
        <taxon>Dinophyceae</taxon>
        <taxon>Suessiales</taxon>
        <taxon>Symbiodiniaceae</taxon>
        <taxon>Durusdinium</taxon>
    </lineage>
</organism>